<evidence type="ECO:0000313" key="2">
    <source>
        <dbReference type="EMBL" id="KRM86563.1"/>
    </source>
</evidence>
<gene>
    <name evidence="2" type="ORF">FD19_GL001877</name>
</gene>
<dbReference type="AlphaFoldDB" id="A0A0R2CFZ2"/>
<evidence type="ECO:0000256" key="1">
    <source>
        <dbReference type="SAM" id="MobiDB-lite"/>
    </source>
</evidence>
<dbReference type="EMBL" id="AYZK01000008">
    <property type="protein sequence ID" value="KRM86563.1"/>
    <property type="molecule type" value="Genomic_DNA"/>
</dbReference>
<proteinExistence type="predicted"/>
<dbReference type="STRING" id="1423810.FD19_GL001877"/>
<keyword evidence="3" id="KW-1185">Reference proteome</keyword>
<dbReference type="Proteomes" id="UP000051789">
    <property type="component" value="Unassembled WGS sequence"/>
</dbReference>
<feature type="region of interest" description="Disordered" evidence="1">
    <location>
        <begin position="151"/>
        <end position="214"/>
    </location>
</feature>
<accession>A0A0R2CFZ2</accession>
<organism evidence="2 3">
    <name type="scientific">Lacticaseibacillus thailandensis DSM 22698 = JCM 13996</name>
    <dbReference type="NCBI Taxonomy" id="1423810"/>
    <lineage>
        <taxon>Bacteria</taxon>
        <taxon>Bacillati</taxon>
        <taxon>Bacillota</taxon>
        <taxon>Bacilli</taxon>
        <taxon>Lactobacillales</taxon>
        <taxon>Lactobacillaceae</taxon>
        <taxon>Lacticaseibacillus</taxon>
    </lineage>
</organism>
<comment type="caution">
    <text evidence="2">The sequence shown here is derived from an EMBL/GenBank/DDBJ whole genome shotgun (WGS) entry which is preliminary data.</text>
</comment>
<name>A0A0R2CFZ2_9LACO</name>
<protein>
    <submittedName>
        <fullName evidence="2">Uncharacterized protein</fullName>
    </submittedName>
</protein>
<dbReference type="PATRIC" id="fig|1423810.4.peg.1925"/>
<evidence type="ECO:0000313" key="3">
    <source>
        <dbReference type="Proteomes" id="UP000051789"/>
    </source>
</evidence>
<feature type="compositionally biased region" description="Basic residues" evidence="1">
    <location>
        <begin position="170"/>
        <end position="214"/>
    </location>
</feature>
<sequence>MEINVQKYLDAVTNTDYVISEHTVQPVAVEQEGVAAALAPLLADAQTNLGAGRIMRSVVTIASAEPTTVALEAGVVNLPMADAKKITNFLGNDEIVPVRLYLVVANKFLNASGLRIDEVATADEFLAHPDQYGQAIVDSVTEKLAHIATEAAKPQEEVKPKTAAQATTRRTTRTAKKATTKKASTKRATAKKTTRKATTKTTTRKRSTTKKNTK</sequence>
<dbReference type="RefSeq" id="WP_056969785.1">
    <property type="nucleotide sequence ID" value="NZ_AYZK01000008.1"/>
</dbReference>
<reference evidence="2 3" key="1">
    <citation type="journal article" date="2015" name="Genome Announc.">
        <title>Expanding the biotechnology potential of lactobacilli through comparative genomics of 213 strains and associated genera.</title>
        <authorList>
            <person name="Sun Z."/>
            <person name="Harris H.M."/>
            <person name="McCann A."/>
            <person name="Guo C."/>
            <person name="Argimon S."/>
            <person name="Zhang W."/>
            <person name="Yang X."/>
            <person name="Jeffery I.B."/>
            <person name="Cooney J.C."/>
            <person name="Kagawa T.F."/>
            <person name="Liu W."/>
            <person name="Song Y."/>
            <person name="Salvetti E."/>
            <person name="Wrobel A."/>
            <person name="Rasinkangas P."/>
            <person name="Parkhill J."/>
            <person name="Rea M.C."/>
            <person name="O'Sullivan O."/>
            <person name="Ritari J."/>
            <person name="Douillard F.P."/>
            <person name="Paul Ross R."/>
            <person name="Yang R."/>
            <person name="Briner A.E."/>
            <person name="Felis G.E."/>
            <person name="de Vos W.M."/>
            <person name="Barrangou R."/>
            <person name="Klaenhammer T.R."/>
            <person name="Caufield P.W."/>
            <person name="Cui Y."/>
            <person name="Zhang H."/>
            <person name="O'Toole P.W."/>
        </authorList>
    </citation>
    <scope>NUCLEOTIDE SEQUENCE [LARGE SCALE GENOMIC DNA]</scope>
    <source>
        <strain evidence="2 3">DSM 22698</strain>
    </source>
</reference>